<dbReference type="EMBL" id="KN824936">
    <property type="protein sequence ID" value="KIK97422.1"/>
    <property type="molecule type" value="Genomic_DNA"/>
</dbReference>
<dbReference type="Proteomes" id="UP000054538">
    <property type="component" value="Unassembled WGS sequence"/>
</dbReference>
<dbReference type="HOGENOM" id="CLU_1982269_0_0_1"/>
<sequence>MDDASSVQRCLHITEIIAIIFGYVEKTGLAGLTRTSRLSQDVALDALYDELGTLESLMRSMTDDTLCRPLERSNLETSKSYAVRVRKLTVKVFEPRLYDEAARVLCVIPQMTIQPSLPISTYYTGR</sequence>
<gene>
    <name evidence="1" type="ORF">PAXRUDRAFT_10180</name>
</gene>
<keyword evidence="2" id="KW-1185">Reference proteome</keyword>
<dbReference type="OrthoDB" id="3543113at2759"/>
<accession>A0A0D0DH53</accession>
<proteinExistence type="predicted"/>
<protein>
    <submittedName>
        <fullName evidence="1">Uncharacterized protein</fullName>
    </submittedName>
</protein>
<evidence type="ECO:0000313" key="2">
    <source>
        <dbReference type="Proteomes" id="UP000054538"/>
    </source>
</evidence>
<dbReference type="AlphaFoldDB" id="A0A0D0DH53"/>
<reference evidence="2" key="2">
    <citation type="submission" date="2015-01" db="EMBL/GenBank/DDBJ databases">
        <title>Evolutionary Origins and Diversification of the Mycorrhizal Mutualists.</title>
        <authorList>
            <consortium name="DOE Joint Genome Institute"/>
            <consortium name="Mycorrhizal Genomics Consortium"/>
            <person name="Kohler A."/>
            <person name="Kuo A."/>
            <person name="Nagy L.G."/>
            <person name="Floudas D."/>
            <person name="Copeland A."/>
            <person name="Barry K.W."/>
            <person name="Cichocki N."/>
            <person name="Veneault-Fourrey C."/>
            <person name="LaButti K."/>
            <person name="Lindquist E.A."/>
            <person name="Lipzen A."/>
            <person name="Lundell T."/>
            <person name="Morin E."/>
            <person name="Murat C."/>
            <person name="Riley R."/>
            <person name="Ohm R."/>
            <person name="Sun H."/>
            <person name="Tunlid A."/>
            <person name="Henrissat B."/>
            <person name="Grigoriev I.V."/>
            <person name="Hibbett D.S."/>
            <person name="Martin F."/>
        </authorList>
    </citation>
    <scope>NUCLEOTIDE SEQUENCE [LARGE SCALE GENOMIC DNA]</scope>
    <source>
        <strain evidence="2">Ve08.2h10</strain>
    </source>
</reference>
<evidence type="ECO:0000313" key="1">
    <source>
        <dbReference type="EMBL" id="KIK97422.1"/>
    </source>
</evidence>
<dbReference type="InParanoid" id="A0A0D0DH53"/>
<organism evidence="1 2">
    <name type="scientific">Paxillus rubicundulus Ve08.2h10</name>
    <dbReference type="NCBI Taxonomy" id="930991"/>
    <lineage>
        <taxon>Eukaryota</taxon>
        <taxon>Fungi</taxon>
        <taxon>Dikarya</taxon>
        <taxon>Basidiomycota</taxon>
        <taxon>Agaricomycotina</taxon>
        <taxon>Agaricomycetes</taxon>
        <taxon>Agaricomycetidae</taxon>
        <taxon>Boletales</taxon>
        <taxon>Paxilineae</taxon>
        <taxon>Paxillaceae</taxon>
        <taxon>Paxillus</taxon>
    </lineage>
</organism>
<name>A0A0D0DH53_9AGAM</name>
<reference evidence="1 2" key="1">
    <citation type="submission" date="2014-04" db="EMBL/GenBank/DDBJ databases">
        <authorList>
            <consortium name="DOE Joint Genome Institute"/>
            <person name="Kuo A."/>
            <person name="Kohler A."/>
            <person name="Jargeat P."/>
            <person name="Nagy L.G."/>
            <person name="Floudas D."/>
            <person name="Copeland A."/>
            <person name="Barry K.W."/>
            <person name="Cichocki N."/>
            <person name="Veneault-Fourrey C."/>
            <person name="LaButti K."/>
            <person name="Lindquist E.A."/>
            <person name="Lipzen A."/>
            <person name="Lundell T."/>
            <person name="Morin E."/>
            <person name="Murat C."/>
            <person name="Sun H."/>
            <person name="Tunlid A."/>
            <person name="Henrissat B."/>
            <person name="Grigoriev I.V."/>
            <person name="Hibbett D.S."/>
            <person name="Martin F."/>
            <person name="Nordberg H.P."/>
            <person name="Cantor M.N."/>
            <person name="Hua S.X."/>
        </authorList>
    </citation>
    <scope>NUCLEOTIDE SEQUENCE [LARGE SCALE GENOMIC DNA]</scope>
    <source>
        <strain evidence="1 2">Ve08.2h10</strain>
    </source>
</reference>